<organism evidence="6 7">
    <name type="scientific">Paractinoplanes brasiliensis</name>
    <dbReference type="NCBI Taxonomy" id="52695"/>
    <lineage>
        <taxon>Bacteria</taxon>
        <taxon>Bacillati</taxon>
        <taxon>Actinomycetota</taxon>
        <taxon>Actinomycetes</taxon>
        <taxon>Micromonosporales</taxon>
        <taxon>Micromonosporaceae</taxon>
        <taxon>Paractinoplanes</taxon>
    </lineage>
</organism>
<dbReference type="Pfam" id="PF00145">
    <property type="entry name" value="DNA_methylase"/>
    <property type="match status" value="1"/>
</dbReference>
<gene>
    <name evidence="6" type="ORF">C8E87_2057</name>
</gene>
<keyword evidence="2 6" id="KW-0489">Methyltransferase</keyword>
<evidence type="ECO:0000256" key="3">
    <source>
        <dbReference type="ARBA" id="ARBA00022679"/>
    </source>
</evidence>
<dbReference type="InterPro" id="IPR029063">
    <property type="entry name" value="SAM-dependent_MTases_sf"/>
</dbReference>
<proteinExistence type="predicted"/>
<dbReference type="InterPro" id="IPR050390">
    <property type="entry name" value="C5-Methyltransferase"/>
</dbReference>
<dbReference type="OrthoDB" id="9813719at2"/>
<evidence type="ECO:0000256" key="5">
    <source>
        <dbReference type="ARBA" id="ARBA00022747"/>
    </source>
</evidence>
<dbReference type="PANTHER" id="PTHR10629">
    <property type="entry name" value="CYTOSINE-SPECIFIC METHYLTRANSFERASE"/>
    <property type="match status" value="1"/>
</dbReference>
<dbReference type="PRINTS" id="PR00105">
    <property type="entry name" value="C5METTRFRASE"/>
</dbReference>
<dbReference type="InterPro" id="IPR001525">
    <property type="entry name" value="C5_MeTfrase"/>
</dbReference>
<protein>
    <recommendedName>
        <fullName evidence="1">DNA (cytosine-5-)-methyltransferase</fullName>
        <ecNumber evidence="1">2.1.1.37</ecNumber>
    </recommendedName>
</protein>
<keyword evidence="4" id="KW-0949">S-adenosyl-L-methionine</keyword>
<evidence type="ECO:0000313" key="7">
    <source>
        <dbReference type="Proteomes" id="UP000294901"/>
    </source>
</evidence>
<dbReference type="AlphaFoldDB" id="A0A4R6JPL3"/>
<comment type="caution">
    <text evidence="6">The sequence shown here is derived from an EMBL/GenBank/DDBJ whole genome shotgun (WGS) entry which is preliminary data.</text>
</comment>
<sequence length="531" mass="58188">MLTVADYFCGAGGSSSGMEQVPGVRVRMAANHWDLAIATHNANLPHADHDVADVAAIDPRRHPTTDIGWFSPECTNWSIARGKKVDYDGKPVQLDLLDQADDPPLPDEAAQRSRMLMQDVPRFTEVHRYRAVIVENVTDVLMWEHLDVWLSRMAALDYAHRIVVLNSAFASAFGPGAPQLRDRVYFVFWRREYRAPDFAKWTRPRAWCGRCGDVRAVMVTKPGKRRAMRYGQQYHYRCPHVACRGARVSPYVLPAASAIDWTITGQRIGDRARPLQPKTLARVEAGLKRYAEPIGCPPFLAPLRSGRPRTSSTGEPLATIVADGGNHALVEPLLVPVEGRDGKQARPASAPLRAQTARAENALVVPLRNNGVATPAAQHPLRTFAAGGTHLGVVMRNNTARGDGGQMSTPLDEPLRALTTAGHQSLIRWDHVLMPYDGRGLRPLDVPLPSQTTIAGDAVVSTRITVEDCTFRMLEVDEIRAGMAFTPGYVLLGSKRERVRMLGNAVTPPAARDLVAAVVEAITGDDFDLAA</sequence>
<dbReference type="GO" id="GO:0009307">
    <property type="term" value="P:DNA restriction-modification system"/>
    <property type="evidence" value="ECO:0007669"/>
    <property type="project" value="UniProtKB-KW"/>
</dbReference>
<dbReference type="EC" id="2.1.1.37" evidence="1"/>
<dbReference type="GO" id="GO:0003886">
    <property type="term" value="F:DNA (cytosine-5-)-methyltransferase activity"/>
    <property type="evidence" value="ECO:0007669"/>
    <property type="project" value="UniProtKB-EC"/>
</dbReference>
<dbReference type="Gene3D" id="3.90.120.10">
    <property type="entry name" value="DNA Methylase, subunit A, domain 2"/>
    <property type="match status" value="1"/>
</dbReference>
<dbReference type="RefSeq" id="WP_133872885.1">
    <property type="nucleotide sequence ID" value="NZ_BOMD01000022.1"/>
</dbReference>
<dbReference type="Gene3D" id="3.40.50.150">
    <property type="entry name" value="Vaccinia Virus protein VP39"/>
    <property type="match status" value="1"/>
</dbReference>
<reference evidence="6 7" key="1">
    <citation type="submission" date="2019-03" db="EMBL/GenBank/DDBJ databases">
        <title>Sequencing the genomes of 1000 actinobacteria strains.</title>
        <authorList>
            <person name="Klenk H.-P."/>
        </authorList>
    </citation>
    <scope>NUCLEOTIDE SEQUENCE [LARGE SCALE GENOMIC DNA]</scope>
    <source>
        <strain evidence="6 7">DSM 43805</strain>
    </source>
</reference>
<keyword evidence="5" id="KW-0680">Restriction system</keyword>
<dbReference type="GO" id="GO:0044027">
    <property type="term" value="P:negative regulation of gene expression via chromosomal CpG island methylation"/>
    <property type="evidence" value="ECO:0007669"/>
    <property type="project" value="TreeGrafter"/>
</dbReference>
<evidence type="ECO:0000256" key="1">
    <source>
        <dbReference type="ARBA" id="ARBA00011975"/>
    </source>
</evidence>
<dbReference type="SUPFAM" id="SSF53335">
    <property type="entry name" value="S-adenosyl-L-methionine-dependent methyltransferases"/>
    <property type="match status" value="1"/>
</dbReference>
<evidence type="ECO:0000256" key="4">
    <source>
        <dbReference type="ARBA" id="ARBA00022691"/>
    </source>
</evidence>
<evidence type="ECO:0000313" key="6">
    <source>
        <dbReference type="EMBL" id="TDO38404.1"/>
    </source>
</evidence>
<keyword evidence="7" id="KW-1185">Reference proteome</keyword>
<dbReference type="Proteomes" id="UP000294901">
    <property type="component" value="Unassembled WGS sequence"/>
</dbReference>
<dbReference type="GO" id="GO:0032259">
    <property type="term" value="P:methylation"/>
    <property type="evidence" value="ECO:0007669"/>
    <property type="project" value="UniProtKB-KW"/>
</dbReference>
<name>A0A4R6JPL3_9ACTN</name>
<dbReference type="EMBL" id="SNWR01000001">
    <property type="protein sequence ID" value="TDO38404.1"/>
    <property type="molecule type" value="Genomic_DNA"/>
</dbReference>
<accession>A0A4R6JPL3</accession>
<keyword evidence="3 6" id="KW-0808">Transferase</keyword>
<evidence type="ECO:0000256" key="2">
    <source>
        <dbReference type="ARBA" id="ARBA00022603"/>
    </source>
</evidence>
<dbReference type="GO" id="GO:0003677">
    <property type="term" value="F:DNA binding"/>
    <property type="evidence" value="ECO:0007669"/>
    <property type="project" value="TreeGrafter"/>
</dbReference>
<dbReference type="PANTHER" id="PTHR10629:SF52">
    <property type="entry name" value="DNA (CYTOSINE-5)-METHYLTRANSFERASE 1"/>
    <property type="match status" value="1"/>
</dbReference>